<protein>
    <submittedName>
        <fullName evidence="2">Uncharacterized protein</fullName>
    </submittedName>
</protein>
<gene>
    <name evidence="2" type="ORF">METZ01_LOCUS156427</name>
</gene>
<dbReference type="AlphaFoldDB" id="A0A382ARA3"/>
<reference evidence="2" key="1">
    <citation type="submission" date="2018-05" db="EMBL/GenBank/DDBJ databases">
        <authorList>
            <person name="Lanie J.A."/>
            <person name="Ng W.-L."/>
            <person name="Kazmierczak K.M."/>
            <person name="Andrzejewski T.M."/>
            <person name="Davidsen T.M."/>
            <person name="Wayne K.J."/>
            <person name="Tettelin H."/>
            <person name="Glass J.I."/>
            <person name="Rusch D."/>
            <person name="Podicherti R."/>
            <person name="Tsui H.-C.T."/>
            <person name="Winkler M.E."/>
        </authorList>
    </citation>
    <scope>NUCLEOTIDE SEQUENCE</scope>
</reference>
<dbReference type="EMBL" id="UINC01026326">
    <property type="protein sequence ID" value="SVB03573.1"/>
    <property type="molecule type" value="Genomic_DNA"/>
</dbReference>
<evidence type="ECO:0000313" key="2">
    <source>
        <dbReference type="EMBL" id="SVB03573.1"/>
    </source>
</evidence>
<organism evidence="2">
    <name type="scientific">marine metagenome</name>
    <dbReference type="NCBI Taxonomy" id="408172"/>
    <lineage>
        <taxon>unclassified sequences</taxon>
        <taxon>metagenomes</taxon>
        <taxon>ecological metagenomes</taxon>
    </lineage>
</organism>
<sequence length="50" mass="6001">LDNAEREFRKQLIKEGSQNHQVDSGLDSKLRKKREIRLDTYRKDKIKGKM</sequence>
<feature type="compositionally biased region" description="Basic and acidic residues" evidence="1">
    <location>
        <begin position="1"/>
        <end position="13"/>
    </location>
</feature>
<feature type="region of interest" description="Disordered" evidence="1">
    <location>
        <begin position="1"/>
        <end position="28"/>
    </location>
</feature>
<accession>A0A382ARA3</accession>
<name>A0A382ARA3_9ZZZZ</name>
<proteinExistence type="predicted"/>
<evidence type="ECO:0000256" key="1">
    <source>
        <dbReference type="SAM" id="MobiDB-lite"/>
    </source>
</evidence>
<feature type="non-terminal residue" evidence="2">
    <location>
        <position position="1"/>
    </location>
</feature>